<dbReference type="GO" id="GO:0005737">
    <property type="term" value="C:cytoplasm"/>
    <property type="evidence" value="ECO:0007669"/>
    <property type="project" value="UniProtKB-SubCell"/>
</dbReference>
<dbReference type="EMBL" id="KZ989167">
    <property type="protein sequence ID" value="RKP27692.1"/>
    <property type="molecule type" value="Genomic_DNA"/>
</dbReference>
<dbReference type="SUPFAM" id="SSF54236">
    <property type="entry name" value="Ubiquitin-like"/>
    <property type="match status" value="1"/>
</dbReference>
<evidence type="ECO:0000259" key="5">
    <source>
        <dbReference type="PROSITE" id="PS50033"/>
    </source>
</evidence>
<dbReference type="GO" id="GO:0031397">
    <property type="term" value="P:negative regulation of protein ubiquitination"/>
    <property type="evidence" value="ECO:0007669"/>
    <property type="project" value="TreeGrafter"/>
</dbReference>
<evidence type="ECO:0000256" key="2">
    <source>
        <dbReference type="ARBA" id="ARBA00022490"/>
    </source>
</evidence>
<gene>
    <name evidence="6" type="ORF">SYNPS1DRAFT_12309</name>
</gene>
<dbReference type="Proteomes" id="UP000278143">
    <property type="component" value="Unassembled WGS sequence"/>
</dbReference>
<dbReference type="Pfam" id="PF00789">
    <property type="entry name" value="UBX"/>
    <property type="match status" value="1"/>
</dbReference>
<evidence type="ECO:0000313" key="7">
    <source>
        <dbReference type="Proteomes" id="UP000278143"/>
    </source>
</evidence>
<keyword evidence="7" id="KW-1185">Reference proteome</keyword>
<dbReference type="PROSITE" id="PS00028">
    <property type="entry name" value="ZINC_FINGER_C2H2_1"/>
    <property type="match status" value="1"/>
</dbReference>
<keyword evidence="3" id="KW-0175">Coiled coil</keyword>
<reference evidence="7" key="1">
    <citation type="journal article" date="2018" name="Nat. Microbiol.">
        <title>Leveraging single-cell genomics to expand the fungal tree of life.</title>
        <authorList>
            <person name="Ahrendt S.R."/>
            <person name="Quandt C.A."/>
            <person name="Ciobanu D."/>
            <person name="Clum A."/>
            <person name="Salamov A."/>
            <person name="Andreopoulos B."/>
            <person name="Cheng J.F."/>
            <person name="Woyke T."/>
            <person name="Pelin A."/>
            <person name="Henrissat B."/>
            <person name="Reynolds N.K."/>
            <person name="Benny G.L."/>
            <person name="Smith M.E."/>
            <person name="James T.Y."/>
            <person name="Grigoriev I.V."/>
        </authorList>
    </citation>
    <scope>NUCLEOTIDE SEQUENCE [LARGE SCALE GENOMIC DNA]</scope>
    <source>
        <strain evidence="7">Benny S71-1</strain>
    </source>
</reference>
<feature type="region of interest" description="Disordered" evidence="4">
    <location>
        <begin position="170"/>
        <end position="195"/>
    </location>
</feature>
<dbReference type="PANTHER" id="PTHR46340">
    <property type="entry name" value="UBX DOMAIN-CONTAINING PROTEIN 1"/>
    <property type="match status" value="1"/>
</dbReference>
<dbReference type="GO" id="GO:0036435">
    <property type="term" value="F:K48-linked polyubiquitin modification-dependent protein binding"/>
    <property type="evidence" value="ECO:0007669"/>
    <property type="project" value="TreeGrafter"/>
</dbReference>
<dbReference type="InterPro" id="IPR013087">
    <property type="entry name" value="Znf_C2H2_type"/>
</dbReference>
<evidence type="ECO:0000256" key="4">
    <source>
        <dbReference type="SAM" id="MobiDB-lite"/>
    </source>
</evidence>
<dbReference type="InterPro" id="IPR001012">
    <property type="entry name" value="UBX_dom"/>
</dbReference>
<evidence type="ECO:0000256" key="3">
    <source>
        <dbReference type="SAM" id="Coils"/>
    </source>
</evidence>
<evidence type="ECO:0000256" key="1">
    <source>
        <dbReference type="ARBA" id="ARBA00004496"/>
    </source>
</evidence>
<evidence type="ECO:0000313" key="6">
    <source>
        <dbReference type="EMBL" id="RKP27692.1"/>
    </source>
</evidence>
<accession>A0A4P9Z6C0</accession>
<dbReference type="OrthoDB" id="10254930at2759"/>
<dbReference type="GO" id="GO:1903094">
    <property type="term" value="P:negative regulation of protein K48-linked deubiquitination"/>
    <property type="evidence" value="ECO:0007669"/>
    <property type="project" value="TreeGrafter"/>
</dbReference>
<feature type="compositionally biased region" description="Low complexity" evidence="4">
    <location>
        <begin position="177"/>
        <end position="195"/>
    </location>
</feature>
<dbReference type="GO" id="GO:0032435">
    <property type="term" value="P:negative regulation of proteasomal ubiquitin-dependent protein catabolic process"/>
    <property type="evidence" value="ECO:0007669"/>
    <property type="project" value="TreeGrafter"/>
</dbReference>
<protein>
    <recommendedName>
        <fullName evidence="5">UBX domain-containing protein</fullName>
    </recommendedName>
</protein>
<feature type="coiled-coil region" evidence="3">
    <location>
        <begin position="87"/>
        <end position="157"/>
    </location>
</feature>
<dbReference type="AlphaFoldDB" id="A0A4P9Z6C0"/>
<dbReference type="PROSITE" id="PS50033">
    <property type="entry name" value="UBX"/>
    <property type="match status" value="1"/>
</dbReference>
<dbReference type="InterPro" id="IPR029071">
    <property type="entry name" value="Ubiquitin-like_domsf"/>
</dbReference>
<proteinExistence type="predicted"/>
<name>A0A4P9Z6C0_9FUNG</name>
<comment type="subcellular location">
    <subcellularLocation>
        <location evidence="1">Cytoplasm</location>
    </subcellularLocation>
</comment>
<keyword evidence="2" id="KW-0963">Cytoplasm</keyword>
<feature type="compositionally biased region" description="Polar residues" evidence="4">
    <location>
        <begin position="1"/>
        <end position="11"/>
    </location>
</feature>
<dbReference type="GO" id="GO:0005634">
    <property type="term" value="C:nucleus"/>
    <property type="evidence" value="ECO:0007669"/>
    <property type="project" value="TreeGrafter"/>
</dbReference>
<organism evidence="6 7">
    <name type="scientific">Syncephalis pseudoplumigaleata</name>
    <dbReference type="NCBI Taxonomy" id="1712513"/>
    <lineage>
        <taxon>Eukaryota</taxon>
        <taxon>Fungi</taxon>
        <taxon>Fungi incertae sedis</taxon>
        <taxon>Zoopagomycota</taxon>
        <taxon>Zoopagomycotina</taxon>
        <taxon>Zoopagomycetes</taxon>
        <taxon>Zoopagales</taxon>
        <taxon>Piptocephalidaceae</taxon>
        <taxon>Syncephalis</taxon>
    </lineage>
</organism>
<feature type="domain" description="UBX" evidence="5">
    <location>
        <begin position="205"/>
        <end position="258"/>
    </location>
</feature>
<dbReference type="PANTHER" id="PTHR46340:SF1">
    <property type="entry name" value="UBX DOMAIN-CONTAINING PROTEIN 1"/>
    <property type="match status" value="1"/>
</dbReference>
<feature type="region of interest" description="Disordered" evidence="4">
    <location>
        <begin position="1"/>
        <end position="48"/>
    </location>
</feature>
<dbReference type="Gene3D" id="3.10.20.90">
    <property type="entry name" value="Phosphatidylinositol 3-kinase Catalytic Subunit, Chain A, domain 1"/>
    <property type="match status" value="1"/>
</dbReference>
<sequence>MLAARANSNTRLEAHADEPADEPGATDTDTAEDTGELKEDEQGTAQSLVCTDCGKRFRDATWAERHATLSGHVNFAESAEAIQPLTEEERAQRLKELKTRMEEKRELLKQQEREEQKERERIRRLAGKEMIEAKERLKEQEILKAVEAKKREKLEDKRAREAIIRQIEEDKKERAARVSSRAQASGAASTPPKPAVTAAVPAAAVNHSQARLQLRMPSGPPVVNTFAADAPLDEVMAFVREKLGDPHAAVSLSTTFPR</sequence>